<dbReference type="RefSeq" id="WP_390252373.1">
    <property type="nucleotide sequence ID" value="NZ_JBHSDT010000008.1"/>
</dbReference>
<accession>A0ABV8WXS7</accession>
<name>A0ABV8WXS7_9BACI</name>
<proteinExistence type="predicted"/>
<dbReference type="EMBL" id="JBHSDT010000008">
    <property type="protein sequence ID" value="MFC4403843.1"/>
    <property type="molecule type" value="Genomic_DNA"/>
</dbReference>
<evidence type="ECO:0000313" key="2">
    <source>
        <dbReference type="Proteomes" id="UP001595882"/>
    </source>
</evidence>
<reference evidence="2" key="1">
    <citation type="journal article" date="2019" name="Int. J. Syst. Evol. Microbiol.">
        <title>The Global Catalogue of Microorganisms (GCM) 10K type strain sequencing project: providing services to taxonomists for standard genome sequencing and annotation.</title>
        <authorList>
            <consortium name="The Broad Institute Genomics Platform"/>
            <consortium name="The Broad Institute Genome Sequencing Center for Infectious Disease"/>
            <person name="Wu L."/>
            <person name="Ma J."/>
        </authorList>
    </citation>
    <scope>NUCLEOTIDE SEQUENCE [LARGE SCALE GENOMIC DNA]</scope>
    <source>
        <strain evidence="2">CCUG 37865</strain>
    </source>
</reference>
<organism evidence="1 2">
    <name type="scientific">Gracilibacillus xinjiangensis</name>
    <dbReference type="NCBI Taxonomy" id="1193282"/>
    <lineage>
        <taxon>Bacteria</taxon>
        <taxon>Bacillati</taxon>
        <taxon>Bacillota</taxon>
        <taxon>Bacilli</taxon>
        <taxon>Bacillales</taxon>
        <taxon>Bacillaceae</taxon>
        <taxon>Gracilibacillus</taxon>
    </lineage>
</organism>
<dbReference type="Proteomes" id="UP001595882">
    <property type="component" value="Unassembled WGS sequence"/>
</dbReference>
<gene>
    <name evidence="1" type="ORF">ACFOY7_12255</name>
</gene>
<protein>
    <submittedName>
        <fullName evidence="1">Uncharacterized protein</fullName>
    </submittedName>
</protein>
<comment type="caution">
    <text evidence="1">The sequence shown here is derived from an EMBL/GenBank/DDBJ whole genome shotgun (WGS) entry which is preliminary data.</text>
</comment>
<evidence type="ECO:0000313" key="1">
    <source>
        <dbReference type="EMBL" id="MFC4403843.1"/>
    </source>
</evidence>
<sequence>MSDANARILTTFTGYSLQKDSTFSINYTTPSNEIEIYLVEYSDQSLEDTLILENHSDYKTPENGHYYFLLKNNSKDEGSSDVVDFSVKINNNL</sequence>
<keyword evidence="2" id="KW-1185">Reference proteome</keyword>